<dbReference type="AlphaFoldDB" id="A0AAV7HL64"/>
<organism evidence="1 2">
    <name type="scientific">Dendrobium chrysotoxum</name>
    <name type="common">Orchid</name>
    <dbReference type="NCBI Taxonomy" id="161865"/>
    <lineage>
        <taxon>Eukaryota</taxon>
        <taxon>Viridiplantae</taxon>
        <taxon>Streptophyta</taxon>
        <taxon>Embryophyta</taxon>
        <taxon>Tracheophyta</taxon>
        <taxon>Spermatophyta</taxon>
        <taxon>Magnoliopsida</taxon>
        <taxon>Liliopsida</taxon>
        <taxon>Asparagales</taxon>
        <taxon>Orchidaceae</taxon>
        <taxon>Epidendroideae</taxon>
        <taxon>Malaxideae</taxon>
        <taxon>Dendrobiinae</taxon>
        <taxon>Dendrobium</taxon>
    </lineage>
</organism>
<protein>
    <submittedName>
        <fullName evidence="1">Uncharacterized protein</fullName>
    </submittedName>
</protein>
<name>A0AAV7HL64_DENCH</name>
<evidence type="ECO:0000313" key="2">
    <source>
        <dbReference type="Proteomes" id="UP000775213"/>
    </source>
</evidence>
<dbReference type="EMBL" id="JAGFBR010000003">
    <property type="protein sequence ID" value="KAH0469147.1"/>
    <property type="molecule type" value="Genomic_DNA"/>
</dbReference>
<proteinExistence type="predicted"/>
<sequence length="205" mass="23461">MQLVEACITTPMKIWNPTFSHGKRDLTLFSGLHIFTDMGLAKLLPMLDRYVLSNKIPSALGCMVPGFACMTVKITEKCDVLKTISRRKPVEYVEDDVVVLCDIFWGQWMRIVLKSSILPRKNLTLHYSGGANKRTFMEPTKQPKLLQSKPEGIICDKISVKMLDQRRPKSVYRDKNSTYSRVMRRRQEGVAYSRSGSREAQVIKS</sequence>
<reference evidence="1 2" key="1">
    <citation type="journal article" date="2021" name="Hortic Res">
        <title>Chromosome-scale assembly of the Dendrobium chrysotoxum genome enhances the understanding of orchid evolution.</title>
        <authorList>
            <person name="Zhang Y."/>
            <person name="Zhang G.Q."/>
            <person name="Zhang D."/>
            <person name="Liu X.D."/>
            <person name="Xu X.Y."/>
            <person name="Sun W.H."/>
            <person name="Yu X."/>
            <person name="Zhu X."/>
            <person name="Wang Z.W."/>
            <person name="Zhao X."/>
            <person name="Zhong W.Y."/>
            <person name="Chen H."/>
            <person name="Yin W.L."/>
            <person name="Huang T."/>
            <person name="Niu S.C."/>
            <person name="Liu Z.J."/>
        </authorList>
    </citation>
    <scope>NUCLEOTIDE SEQUENCE [LARGE SCALE GENOMIC DNA]</scope>
    <source>
        <strain evidence="1">Lindl</strain>
    </source>
</reference>
<evidence type="ECO:0000313" key="1">
    <source>
        <dbReference type="EMBL" id="KAH0469147.1"/>
    </source>
</evidence>
<gene>
    <name evidence="1" type="ORF">IEQ34_002379</name>
</gene>
<dbReference type="Proteomes" id="UP000775213">
    <property type="component" value="Unassembled WGS sequence"/>
</dbReference>
<comment type="caution">
    <text evidence="1">The sequence shown here is derived from an EMBL/GenBank/DDBJ whole genome shotgun (WGS) entry which is preliminary data.</text>
</comment>
<keyword evidence="2" id="KW-1185">Reference proteome</keyword>
<accession>A0AAV7HL64</accession>